<organism evidence="2 3">
    <name type="scientific">Gossypium anomalum</name>
    <dbReference type="NCBI Taxonomy" id="47600"/>
    <lineage>
        <taxon>Eukaryota</taxon>
        <taxon>Viridiplantae</taxon>
        <taxon>Streptophyta</taxon>
        <taxon>Embryophyta</taxon>
        <taxon>Tracheophyta</taxon>
        <taxon>Spermatophyta</taxon>
        <taxon>Magnoliopsida</taxon>
        <taxon>eudicotyledons</taxon>
        <taxon>Gunneridae</taxon>
        <taxon>Pentapetalae</taxon>
        <taxon>rosids</taxon>
        <taxon>malvids</taxon>
        <taxon>Malvales</taxon>
        <taxon>Malvaceae</taxon>
        <taxon>Malvoideae</taxon>
        <taxon>Gossypium</taxon>
    </lineage>
</organism>
<dbReference type="EMBL" id="JAHUZN010000005">
    <property type="protein sequence ID" value="KAG8494067.1"/>
    <property type="molecule type" value="Genomic_DNA"/>
</dbReference>
<keyword evidence="3" id="KW-1185">Reference proteome</keyword>
<dbReference type="Proteomes" id="UP000701853">
    <property type="component" value="Chromosome 5"/>
</dbReference>
<sequence length="190" mass="21675">MLARSRSSKVSFRALRQPRVVACRCGRVIEICQKPKQFKGASDTKDVNNFLWSVEPFFRATGIEKDALKISNVATTKALFSFLDGFELWEKMELHRKGVQDLMRAMVVAKSLVESPKNHIKEKRKKSGRANNGHSSDEERRVRDCPTKVRLSTIVRKLEESKAEGNGIIREPQGELGNIRVIRDEHDVEL</sequence>
<feature type="compositionally biased region" description="Basic residues" evidence="1">
    <location>
        <begin position="118"/>
        <end position="128"/>
    </location>
</feature>
<comment type="caution">
    <text evidence="2">The sequence shown here is derived from an EMBL/GenBank/DDBJ whole genome shotgun (WGS) entry which is preliminary data.</text>
</comment>
<name>A0A8J5ZAG1_9ROSI</name>
<evidence type="ECO:0000313" key="2">
    <source>
        <dbReference type="EMBL" id="KAG8494067.1"/>
    </source>
</evidence>
<accession>A0A8J5ZAG1</accession>
<protein>
    <submittedName>
        <fullName evidence="2">Uncharacterized protein</fullName>
    </submittedName>
</protein>
<evidence type="ECO:0000256" key="1">
    <source>
        <dbReference type="SAM" id="MobiDB-lite"/>
    </source>
</evidence>
<reference evidence="2 3" key="1">
    <citation type="journal article" date="2021" name="bioRxiv">
        <title>The Gossypium anomalum genome as a resource for cotton improvement and evolutionary analysis of hybrid incompatibility.</title>
        <authorList>
            <person name="Grover C.E."/>
            <person name="Yuan D."/>
            <person name="Arick M.A."/>
            <person name="Miller E.R."/>
            <person name="Hu G."/>
            <person name="Peterson D.G."/>
            <person name="Wendel J.F."/>
            <person name="Udall J.A."/>
        </authorList>
    </citation>
    <scope>NUCLEOTIDE SEQUENCE [LARGE SCALE GENOMIC DNA]</scope>
    <source>
        <strain evidence="2">JFW-Udall</strain>
        <tissue evidence="2">Leaf</tissue>
    </source>
</reference>
<gene>
    <name evidence="2" type="ORF">CXB51_011586</name>
</gene>
<evidence type="ECO:0000313" key="3">
    <source>
        <dbReference type="Proteomes" id="UP000701853"/>
    </source>
</evidence>
<dbReference type="OrthoDB" id="994996at2759"/>
<dbReference type="AlphaFoldDB" id="A0A8J5ZAG1"/>
<proteinExistence type="predicted"/>
<feature type="region of interest" description="Disordered" evidence="1">
    <location>
        <begin position="118"/>
        <end position="143"/>
    </location>
</feature>